<dbReference type="EMBL" id="MDEK01000022">
    <property type="protein sequence ID" value="PPU80111.1"/>
    <property type="molecule type" value="Genomic_DNA"/>
</dbReference>
<dbReference type="STRING" id="56458.SB85_12935"/>
<gene>
    <name evidence="2" type="ORF">XsacCFBP4641_19225</name>
</gene>
<dbReference type="AlphaFoldDB" id="A0A2P5YZ44"/>
<organism evidence="2 3">
    <name type="scientific">Xanthomonas sacchari</name>
    <dbReference type="NCBI Taxonomy" id="56458"/>
    <lineage>
        <taxon>Bacteria</taxon>
        <taxon>Pseudomonadati</taxon>
        <taxon>Pseudomonadota</taxon>
        <taxon>Gammaproteobacteria</taxon>
        <taxon>Lysobacterales</taxon>
        <taxon>Lysobacteraceae</taxon>
        <taxon>Xanthomonas</taxon>
    </lineage>
</organism>
<evidence type="ECO:0008006" key="4">
    <source>
        <dbReference type="Google" id="ProtNLM"/>
    </source>
</evidence>
<protein>
    <recommendedName>
        <fullName evidence="4">Transmembrane protein</fullName>
    </recommendedName>
</protein>
<dbReference type="Proteomes" id="UP000247346">
    <property type="component" value="Unassembled WGS sequence"/>
</dbReference>
<evidence type="ECO:0000313" key="2">
    <source>
        <dbReference type="EMBL" id="PPU80111.1"/>
    </source>
</evidence>
<dbReference type="GeneID" id="93877005"/>
<keyword evidence="1" id="KW-1133">Transmembrane helix</keyword>
<accession>A0A2P5YZ44</accession>
<dbReference type="RefSeq" id="WP_010340811.1">
    <property type="nucleotide sequence ID" value="NZ_CP132343.1"/>
</dbReference>
<name>A0A2P5YZ44_9XANT</name>
<dbReference type="OrthoDB" id="6026023at2"/>
<keyword evidence="1" id="KW-0812">Transmembrane</keyword>
<keyword evidence="1" id="KW-0472">Membrane</keyword>
<reference evidence="2 3" key="1">
    <citation type="submission" date="2016-08" db="EMBL/GenBank/DDBJ databases">
        <authorList>
            <person name="Seilhamer J.J."/>
        </authorList>
    </citation>
    <scope>NUCLEOTIDE SEQUENCE [LARGE SCALE GENOMIC DNA]</scope>
    <source>
        <strain evidence="2 3">CFBP4641</strain>
    </source>
</reference>
<proteinExistence type="predicted"/>
<comment type="caution">
    <text evidence="2">The sequence shown here is derived from an EMBL/GenBank/DDBJ whole genome shotgun (WGS) entry which is preliminary data.</text>
</comment>
<evidence type="ECO:0000256" key="1">
    <source>
        <dbReference type="SAM" id="Phobius"/>
    </source>
</evidence>
<evidence type="ECO:0000313" key="3">
    <source>
        <dbReference type="Proteomes" id="UP000247346"/>
    </source>
</evidence>
<sequence>MKQRLLALAIALLSAGWVLPLWCGVEAWLTFWQRGGAASLQRGPPGDSFPYLAFASACSKVASVWLAVAIGIWAYLGARACLRRMR</sequence>
<feature type="transmembrane region" description="Helical" evidence="1">
    <location>
        <begin position="51"/>
        <end position="76"/>
    </location>
</feature>